<proteinExistence type="predicted"/>
<organism evidence="2 3">
    <name type="scientific">Polaribacter cellanae</name>
    <dbReference type="NCBI Taxonomy" id="2818493"/>
    <lineage>
        <taxon>Bacteria</taxon>
        <taxon>Pseudomonadati</taxon>
        <taxon>Bacteroidota</taxon>
        <taxon>Flavobacteriia</taxon>
        <taxon>Flavobacteriales</taxon>
        <taxon>Flavobacteriaceae</taxon>
    </lineage>
</organism>
<evidence type="ECO:0000256" key="1">
    <source>
        <dbReference type="SAM" id="SignalP"/>
    </source>
</evidence>
<evidence type="ECO:0000313" key="2">
    <source>
        <dbReference type="EMBL" id="QTE21376.1"/>
    </source>
</evidence>
<dbReference type="Proteomes" id="UP000663920">
    <property type="component" value="Chromosome"/>
</dbReference>
<gene>
    <name evidence="2" type="ORF">J3359_11115</name>
</gene>
<keyword evidence="1" id="KW-0732">Signal</keyword>
<reference evidence="2 3" key="1">
    <citation type="submission" date="2021-03" db="EMBL/GenBank/DDBJ databases">
        <title>Complete genome of Polaribacter_sp.SM13.</title>
        <authorList>
            <person name="Jeong S.W."/>
            <person name="Bae J.W."/>
        </authorList>
    </citation>
    <scope>NUCLEOTIDE SEQUENCE [LARGE SCALE GENOMIC DNA]</scope>
    <source>
        <strain evidence="2 3">SM13</strain>
    </source>
</reference>
<dbReference type="KEGG" id="pcea:J3359_11115"/>
<protein>
    <submittedName>
        <fullName evidence="2">Uncharacterized protein</fullName>
    </submittedName>
</protein>
<dbReference type="AlphaFoldDB" id="A0A975H5G0"/>
<dbReference type="EMBL" id="CP071869">
    <property type="protein sequence ID" value="QTE21376.1"/>
    <property type="molecule type" value="Genomic_DNA"/>
</dbReference>
<evidence type="ECO:0000313" key="3">
    <source>
        <dbReference type="Proteomes" id="UP000663920"/>
    </source>
</evidence>
<sequence>MKKIIQLLLIISAFVTQAQTYLEHKITATNSYLGKKTSVTLTIDDANGDKEITKPLIVVEGFDVGVILSPENEYGYTSYKKDFQKKLRKKWPII</sequence>
<accession>A0A975H5G0</accession>
<keyword evidence="3" id="KW-1185">Reference proteome</keyword>
<feature type="chain" id="PRO_5036757943" evidence="1">
    <location>
        <begin position="19"/>
        <end position="94"/>
    </location>
</feature>
<dbReference type="RefSeq" id="WP_208076935.1">
    <property type="nucleotide sequence ID" value="NZ_CP071869.1"/>
</dbReference>
<name>A0A975H5G0_9FLAO</name>
<feature type="signal peptide" evidence="1">
    <location>
        <begin position="1"/>
        <end position="18"/>
    </location>
</feature>